<evidence type="ECO:0000256" key="4">
    <source>
        <dbReference type="ARBA" id="ARBA00022989"/>
    </source>
</evidence>
<keyword evidence="2" id="KW-1003">Cell membrane</keyword>
<keyword evidence="4 6" id="KW-1133">Transmembrane helix</keyword>
<evidence type="ECO:0000259" key="7">
    <source>
        <dbReference type="Pfam" id="PF13515"/>
    </source>
</evidence>
<evidence type="ECO:0000313" key="8">
    <source>
        <dbReference type="EMBL" id="CAF3769335.1"/>
    </source>
</evidence>
<feature type="transmembrane region" description="Helical" evidence="6">
    <location>
        <begin position="145"/>
        <end position="163"/>
    </location>
</feature>
<dbReference type="Proteomes" id="UP000663881">
    <property type="component" value="Unassembled WGS sequence"/>
</dbReference>
<gene>
    <name evidence="8" type="ORF">OKA104_LOCUS16719</name>
</gene>
<feature type="transmembrane region" description="Helical" evidence="6">
    <location>
        <begin position="554"/>
        <end position="572"/>
    </location>
</feature>
<dbReference type="PANTHER" id="PTHR30509:SF9">
    <property type="entry name" value="MULTIDRUG RESISTANCE PROTEIN MDTO"/>
    <property type="match status" value="1"/>
</dbReference>
<feature type="transmembrane region" description="Helical" evidence="6">
    <location>
        <begin position="455"/>
        <end position="477"/>
    </location>
</feature>
<evidence type="ECO:0000256" key="2">
    <source>
        <dbReference type="ARBA" id="ARBA00022475"/>
    </source>
</evidence>
<dbReference type="PANTHER" id="PTHR30509">
    <property type="entry name" value="P-HYDROXYBENZOIC ACID EFFLUX PUMP SUBUNIT-RELATED"/>
    <property type="match status" value="1"/>
</dbReference>
<dbReference type="Pfam" id="PF13515">
    <property type="entry name" value="FUSC_2"/>
    <property type="match status" value="1"/>
</dbReference>
<dbReference type="GO" id="GO:0005886">
    <property type="term" value="C:plasma membrane"/>
    <property type="evidence" value="ECO:0007669"/>
    <property type="project" value="UniProtKB-SubCell"/>
</dbReference>
<evidence type="ECO:0000256" key="6">
    <source>
        <dbReference type="SAM" id="Phobius"/>
    </source>
</evidence>
<reference evidence="8" key="1">
    <citation type="submission" date="2021-02" db="EMBL/GenBank/DDBJ databases">
        <authorList>
            <person name="Nowell W R."/>
        </authorList>
    </citation>
    <scope>NUCLEOTIDE SEQUENCE</scope>
</reference>
<feature type="transmembrane region" description="Helical" evidence="6">
    <location>
        <begin position="483"/>
        <end position="502"/>
    </location>
</feature>
<comment type="subcellular location">
    <subcellularLocation>
        <location evidence="1">Cell membrane</location>
        <topology evidence="1">Multi-pass membrane protein</topology>
    </subcellularLocation>
</comment>
<keyword evidence="3 6" id="KW-0812">Transmembrane</keyword>
<evidence type="ECO:0000256" key="1">
    <source>
        <dbReference type="ARBA" id="ARBA00004651"/>
    </source>
</evidence>
<feature type="transmembrane region" description="Helical" evidence="6">
    <location>
        <begin position="592"/>
        <end position="614"/>
    </location>
</feature>
<comment type="caution">
    <text evidence="8">The sequence shown here is derived from an EMBL/GenBank/DDBJ whole genome shotgun (WGS) entry which is preliminary data.</text>
</comment>
<evidence type="ECO:0000256" key="3">
    <source>
        <dbReference type="ARBA" id="ARBA00022692"/>
    </source>
</evidence>
<organism evidence="8 9">
    <name type="scientific">Adineta steineri</name>
    <dbReference type="NCBI Taxonomy" id="433720"/>
    <lineage>
        <taxon>Eukaryota</taxon>
        <taxon>Metazoa</taxon>
        <taxon>Spiralia</taxon>
        <taxon>Gnathifera</taxon>
        <taxon>Rotifera</taxon>
        <taxon>Eurotatoria</taxon>
        <taxon>Bdelloidea</taxon>
        <taxon>Adinetida</taxon>
        <taxon>Adinetidae</taxon>
        <taxon>Adineta</taxon>
    </lineage>
</organism>
<protein>
    <recommendedName>
        <fullName evidence="7">Integral membrane bound transporter domain-containing protein</fullName>
    </recommendedName>
</protein>
<feature type="transmembrane region" description="Helical" evidence="6">
    <location>
        <begin position="509"/>
        <end position="525"/>
    </location>
</feature>
<proteinExistence type="predicted"/>
<feature type="transmembrane region" description="Helical" evidence="6">
    <location>
        <begin position="122"/>
        <end position="139"/>
    </location>
</feature>
<keyword evidence="5 6" id="KW-0472">Membrane</keyword>
<dbReference type="EMBL" id="CAJOAY010000970">
    <property type="protein sequence ID" value="CAF3769335.1"/>
    <property type="molecule type" value="Genomic_DNA"/>
</dbReference>
<evidence type="ECO:0000256" key="5">
    <source>
        <dbReference type="ARBA" id="ARBA00023136"/>
    </source>
</evidence>
<name>A0A818ZXE6_9BILA</name>
<feature type="transmembrane region" description="Helical" evidence="6">
    <location>
        <begin position="197"/>
        <end position="220"/>
    </location>
</feature>
<sequence length="885" mass="103518">MGNYSKDRTFYKHAIQIGEQSLPSNHPELQNEYKFQMDLLLFFQTIRHIYLNYHFGERSSRWINSTLTRHFQFSFRMIIAFSLASFLTYGTNLKNHLSLLFMIPNITILLIQETFGLTLSTNIQLMLIIIPLSIFFYILQNFHLIYYHYLLSEFFYLFTSLIISYQCTQIPTRKLSLLFNSLFFVTIINQQNLPKFFAFQLLEIFLIGISISILISLFIFPLFATFDIENRFNYCLLHLQHMYHLIIQAFLCQDQISAKIFLSRAHIIEKMIRKTMITTQSRFDETYYEPSRLLQKLFNRKRRYIIDLDLQDQQDLICSLILHICSLELLVKQCNFNEYHNNCMNELKSSLLNLSRCQSLFISCLIPHSSSITRDEVLNHLTNLQLSFDSVHSLYIKVRLQSIESTFQSDDDLSYAFFLFQLNSIVQLLTKTTLVNRKKQKLIKNLVQGNWSRCLTAFKCMIIIAVGSIFVMIPYLANKFENGQWILIAVCMTQGDTVGGAFTTMKMRLIGTLFGAMWAYITYLSAGDDTYRTILMLCPWIFFCGYMKLFPQWGYTVTVAASTPIVVNLGRLPFADSLPAGNYALLSIQQNVIGISIALVLTIVIFPVFAIDLLKENIHSTLELCRNNVESIVHIYKKVFHNEDETNDKNLIDFSKFDDIKFHIDNERRCFLKLISIQRTLVGYACIEPSCWWLNNGFSTSRYKKLLEQQIDIYRMLHNINTCLLRMNECLHIDTIDGIFLPEFNNLSKQLNDCLKIWSSYFYLTKTKSYQIFRGSIHQTTSLIQSDLNKYEQCLIELHRTVVYLQIEHEKATNFILKYCFQRFLDGELSDNFIPYVKNNQIDSIYITLSAMHYSIAQLAQAALSLGTTIHDVFELETTDLYQPF</sequence>
<dbReference type="AlphaFoldDB" id="A0A818ZXE6"/>
<accession>A0A818ZXE6</accession>
<feature type="transmembrane region" description="Helical" evidence="6">
    <location>
        <begin position="73"/>
        <end position="91"/>
    </location>
</feature>
<evidence type="ECO:0000313" key="9">
    <source>
        <dbReference type="Proteomes" id="UP000663881"/>
    </source>
</evidence>
<dbReference type="InterPro" id="IPR049453">
    <property type="entry name" value="Memb_transporter_dom"/>
</dbReference>
<feature type="domain" description="Integral membrane bound transporter" evidence="7">
    <location>
        <begin position="476"/>
        <end position="600"/>
    </location>
</feature>